<evidence type="ECO:0000256" key="1">
    <source>
        <dbReference type="SAM" id="MobiDB-lite"/>
    </source>
</evidence>
<reference evidence="2 3" key="1">
    <citation type="submission" date="2023-09" db="EMBL/GenBank/DDBJ databases">
        <title>Genomes of two closely related lineages of the louse Polyplax serrata with different host specificities.</title>
        <authorList>
            <person name="Martinu J."/>
            <person name="Tarabai H."/>
            <person name="Stefka J."/>
            <person name="Hypsa V."/>
        </authorList>
    </citation>
    <scope>NUCLEOTIDE SEQUENCE [LARGE SCALE GENOMIC DNA]</scope>
    <source>
        <strain evidence="2">98ZLc_SE</strain>
    </source>
</reference>
<feature type="region of interest" description="Disordered" evidence="1">
    <location>
        <begin position="215"/>
        <end position="300"/>
    </location>
</feature>
<evidence type="ECO:0000313" key="3">
    <source>
        <dbReference type="Proteomes" id="UP001359485"/>
    </source>
</evidence>
<feature type="compositionally biased region" description="Basic and acidic residues" evidence="1">
    <location>
        <begin position="265"/>
        <end position="300"/>
    </location>
</feature>
<dbReference type="Proteomes" id="UP001359485">
    <property type="component" value="Unassembled WGS sequence"/>
</dbReference>
<accession>A0ABR1ANR3</accession>
<evidence type="ECO:0000313" key="2">
    <source>
        <dbReference type="EMBL" id="KAK6622404.1"/>
    </source>
</evidence>
<name>A0ABR1ANR3_POLSC</name>
<keyword evidence="3" id="KW-1185">Reference proteome</keyword>
<organism evidence="2 3">
    <name type="scientific">Polyplax serrata</name>
    <name type="common">Common mouse louse</name>
    <dbReference type="NCBI Taxonomy" id="468196"/>
    <lineage>
        <taxon>Eukaryota</taxon>
        <taxon>Metazoa</taxon>
        <taxon>Ecdysozoa</taxon>
        <taxon>Arthropoda</taxon>
        <taxon>Hexapoda</taxon>
        <taxon>Insecta</taxon>
        <taxon>Pterygota</taxon>
        <taxon>Neoptera</taxon>
        <taxon>Paraneoptera</taxon>
        <taxon>Psocodea</taxon>
        <taxon>Troctomorpha</taxon>
        <taxon>Phthiraptera</taxon>
        <taxon>Anoplura</taxon>
        <taxon>Polyplacidae</taxon>
        <taxon>Polyplax</taxon>
    </lineage>
</organism>
<sequence length="300" mass="34713">MDDLTKGEMYENYQPWVIQTYGDLSRTKTITLKKRARILKILRGEEQLSAENSKFRFWVRNKGFRTKPPEGYVVKPADKIAGRNELGNDKDDLYVPSGHKAKSVKDFISHTLRYFGTNSTVSELFVLDQMYSNPAHEDNNIQQRKHLAPCKLRFGEFLIREESNTVVEQASLPWSGSMRRYFHQERTGEREGKPKLQIKNLMPRVKHTALVQASSKTELRTEQQPDFVGVPSKLGLPKAGAKAKKGRNEGWSEEELLQKKRIKKERKEEKEKGREDKRKSCQEKKIFQSGQDRARESEGG</sequence>
<dbReference type="EMBL" id="JAWJWF010000047">
    <property type="protein sequence ID" value="KAK6622404.1"/>
    <property type="molecule type" value="Genomic_DNA"/>
</dbReference>
<comment type="caution">
    <text evidence="2">The sequence shown here is derived from an EMBL/GenBank/DDBJ whole genome shotgun (WGS) entry which is preliminary data.</text>
</comment>
<gene>
    <name evidence="2" type="ORF">RUM44_002215</name>
</gene>
<proteinExistence type="predicted"/>
<protein>
    <submittedName>
        <fullName evidence="2">Uncharacterized protein</fullName>
    </submittedName>
</protein>